<evidence type="ECO:0000313" key="1">
    <source>
        <dbReference type="EMBL" id="GIY24594.1"/>
    </source>
</evidence>
<gene>
    <name evidence="1" type="ORF">CEXT_614991</name>
</gene>
<comment type="caution">
    <text evidence="1">The sequence shown here is derived from an EMBL/GenBank/DDBJ whole genome shotgun (WGS) entry which is preliminary data.</text>
</comment>
<reference evidence="1 2" key="1">
    <citation type="submission" date="2021-06" db="EMBL/GenBank/DDBJ databases">
        <title>Caerostris extrusa draft genome.</title>
        <authorList>
            <person name="Kono N."/>
            <person name="Arakawa K."/>
        </authorList>
    </citation>
    <scope>NUCLEOTIDE SEQUENCE [LARGE SCALE GENOMIC DNA]</scope>
</reference>
<protein>
    <submittedName>
        <fullName evidence="1">Uncharacterized protein</fullName>
    </submittedName>
</protein>
<name>A0AAV4RV92_CAEEX</name>
<keyword evidence="2" id="KW-1185">Reference proteome</keyword>
<organism evidence="1 2">
    <name type="scientific">Caerostris extrusa</name>
    <name type="common">Bark spider</name>
    <name type="synonym">Caerostris bankana</name>
    <dbReference type="NCBI Taxonomy" id="172846"/>
    <lineage>
        <taxon>Eukaryota</taxon>
        <taxon>Metazoa</taxon>
        <taxon>Ecdysozoa</taxon>
        <taxon>Arthropoda</taxon>
        <taxon>Chelicerata</taxon>
        <taxon>Arachnida</taxon>
        <taxon>Araneae</taxon>
        <taxon>Araneomorphae</taxon>
        <taxon>Entelegynae</taxon>
        <taxon>Araneoidea</taxon>
        <taxon>Araneidae</taxon>
        <taxon>Caerostris</taxon>
    </lineage>
</organism>
<dbReference type="AlphaFoldDB" id="A0AAV4RV92"/>
<dbReference type="EMBL" id="BPLR01008429">
    <property type="protein sequence ID" value="GIY24594.1"/>
    <property type="molecule type" value="Genomic_DNA"/>
</dbReference>
<proteinExistence type="predicted"/>
<dbReference type="Proteomes" id="UP001054945">
    <property type="component" value="Unassembled WGS sequence"/>
</dbReference>
<accession>A0AAV4RV92</accession>
<sequence>MVYEMFAYSDGKYCTARPLPNSPLKGIPKRELCSLETGHFNANRNFRKALALSRVASLCTKTNEKLVLPVSSPGLIKFGASLSRGSHVDNNHLPPLMQYEE</sequence>
<evidence type="ECO:0000313" key="2">
    <source>
        <dbReference type="Proteomes" id="UP001054945"/>
    </source>
</evidence>